<evidence type="ECO:0000313" key="1">
    <source>
        <dbReference type="EMBL" id="RII41719.1"/>
    </source>
</evidence>
<keyword evidence="2" id="KW-1185">Reference proteome</keyword>
<gene>
    <name evidence="1" type="ORF">DWB68_11165</name>
</gene>
<dbReference type="EMBL" id="QQXK01000022">
    <property type="protein sequence ID" value="RII41719.1"/>
    <property type="molecule type" value="Genomic_DNA"/>
</dbReference>
<dbReference type="Proteomes" id="UP000265419">
    <property type="component" value="Unassembled WGS sequence"/>
</dbReference>
<dbReference type="SUPFAM" id="SSF69304">
    <property type="entry name" value="Tricorn protease N-terminal domain"/>
    <property type="match status" value="1"/>
</dbReference>
<dbReference type="InterPro" id="IPR006311">
    <property type="entry name" value="TAT_signal"/>
</dbReference>
<dbReference type="AlphaFoldDB" id="A0A399JBV2"/>
<organism evidence="1 2">
    <name type="scientific">Galactobacter valiniphilus</name>
    <dbReference type="NCBI Taxonomy" id="2676122"/>
    <lineage>
        <taxon>Bacteria</taxon>
        <taxon>Bacillati</taxon>
        <taxon>Actinomycetota</taxon>
        <taxon>Actinomycetes</taxon>
        <taxon>Micrococcales</taxon>
        <taxon>Micrococcaceae</taxon>
        <taxon>Galactobacter</taxon>
    </lineage>
</organism>
<accession>A0A399JBV2</accession>
<dbReference type="PROSITE" id="PS51318">
    <property type="entry name" value="TAT"/>
    <property type="match status" value="1"/>
</dbReference>
<sequence length="419" mass="43996">MGMTISQHDGAGTPARRTVLFGALGAVGAAATMSALAGPARAAQPSGLQVPAQPAAGTASGYLWPDRTPVIPTDLSVYAAAETRGYSYVVDKGLPAVNSFTAGAVLPTGRLYGAGYHAGRAGLFVVDQQRGLTPYFSSAAQDPWTQYAAGRVLSLGQRLVWVVRDHVDGAFRTRAVLLAGEGRNPVPLFDSSDAAFGAGGWSIGLKQLVLGRDECGRDALFVSGDAGAKTREWTVPLDGGAVSRIDRTLGVVSIPTLGGVLRWSNDGAGGRALQLFTPSGSSQTQLRLAQGSTLFGRAVTASPDRRQIAVNDPDGGTVVMDLALKRAWRLNFDRTYDYAEGAFGGRRLVFNVSQTGDHGLYVQNGIWAFDAAKGELLKVKDSLKVNVGAFANGAGAGWDHSKNLGEVNITWVRSVRFTD</sequence>
<reference evidence="1 2" key="1">
    <citation type="submission" date="2018-07" db="EMBL/GenBank/DDBJ databases">
        <title>Arthrobacter sp. nov., isolated from raw cow's milk with high bacterial count.</title>
        <authorList>
            <person name="Hahne J."/>
            <person name="Isele D."/>
            <person name="Lipski A."/>
        </authorList>
    </citation>
    <scope>NUCLEOTIDE SEQUENCE [LARGE SCALE GENOMIC DNA]</scope>
    <source>
        <strain evidence="1 2">JZ R-35</strain>
    </source>
</reference>
<comment type="caution">
    <text evidence="1">The sequence shown here is derived from an EMBL/GenBank/DDBJ whole genome shotgun (WGS) entry which is preliminary data.</text>
</comment>
<protein>
    <submittedName>
        <fullName evidence="1">Uncharacterized protein</fullName>
    </submittedName>
</protein>
<name>A0A399JBV2_9MICC</name>
<proteinExistence type="predicted"/>
<evidence type="ECO:0000313" key="2">
    <source>
        <dbReference type="Proteomes" id="UP000265419"/>
    </source>
</evidence>